<feature type="transmembrane region" description="Helical" evidence="10">
    <location>
        <begin position="99"/>
        <end position="119"/>
    </location>
</feature>
<reference evidence="12 13" key="1">
    <citation type="submission" date="2024-07" db="EMBL/GenBank/DDBJ databases">
        <title>Section-level genome sequencing and comparative genomics of Aspergillus sections Usti and Cavernicolus.</title>
        <authorList>
            <consortium name="Lawrence Berkeley National Laboratory"/>
            <person name="Nybo J.L."/>
            <person name="Vesth T.C."/>
            <person name="Theobald S."/>
            <person name="Frisvad J.C."/>
            <person name="Larsen T.O."/>
            <person name="Kjaerboelling I."/>
            <person name="Rothschild-Mancinelli K."/>
            <person name="Lyhne E.K."/>
            <person name="Kogle M.E."/>
            <person name="Barry K."/>
            <person name="Clum A."/>
            <person name="Na H."/>
            <person name="Ledsgaard L."/>
            <person name="Lin J."/>
            <person name="Lipzen A."/>
            <person name="Kuo A."/>
            <person name="Riley R."/>
            <person name="Mondo S."/>
            <person name="Labutti K."/>
            <person name="Haridas S."/>
            <person name="Pangalinan J."/>
            <person name="Salamov A.A."/>
            <person name="Simmons B.A."/>
            <person name="Magnuson J.K."/>
            <person name="Chen J."/>
            <person name="Drula E."/>
            <person name="Henrissat B."/>
            <person name="Wiebenga A."/>
            <person name="Lubbers R.J."/>
            <person name="Gomes A.C."/>
            <person name="Makela M.R."/>
            <person name="Stajich J."/>
            <person name="Grigoriev I.V."/>
            <person name="Mortensen U.H."/>
            <person name="De Vries R.P."/>
            <person name="Baker S.E."/>
            <person name="Andersen M.R."/>
        </authorList>
    </citation>
    <scope>NUCLEOTIDE SEQUENCE [LARGE SCALE GENOMIC DNA]</scope>
    <source>
        <strain evidence="12 13">CBS 209.92</strain>
    </source>
</reference>
<comment type="subcellular location">
    <subcellularLocation>
        <location evidence="1">Membrane</location>
        <topology evidence="1">Multi-pass membrane protein</topology>
    </subcellularLocation>
</comment>
<dbReference type="NCBIfam" id="TIGR00879">
    <property type="entry name" value="SP"/>
    <property type="match status" value="1"/>
</dbReference>
<comment type="similarity">
    <text evidence="2 8">Belongs to the major facilitator superfamily. Sugar transporter (TC 2.A.1.1) family.</text>
</comment>
<name>A0ABR4G9R5_9EURO</name>
<evidence type="ECO:0000259" key="11">
    <source>
        <dbReference type="PROSITE" id="PS50850"/>
    </source>
</evidence>
<dbReference type="InterPro" id="IPR036259">
    <property type="entry name" value="MFS_trans_sf"/>
</dbReference>
<keyword evidence="3 8" id="KW-0813">Transport</keyword>
<dbReference type="InterPro" id="IPR020846">
    <property type="entry name" value="MFS_dom"/>
</dbReference>
<feature type="transmembrane region" description="Helical" evidence="10">
    <location>
        <begin position="184"/>
        <end position="208"/>
    </location>
</feature>
<dbReference type="PANTHER" id="PTHR48022">
    <property type="entry name" value="PLASTIDIC GLUCOSE TRANSPORTER 4"/>
    <property type="match status" value="1"/>
</dbReference>
<organism evidence="12 13">
    <name type="scientific">Aspergillus keveii</name>
    <dbReference type="NCBI Taxonomy" id="714993"/>
    <lineage>
        <taxon>Eukaryota</taxon>
        <taxon>Fungi</taxon>
        <taxon>Dikarya</taxon>
        <taxon>Ascomycota</taxon>
        <taxon>Pezizomycotina</taxon>
        <taxon>Eurotiomycetes</taxon>
        <taxon>Eurotiomycetidae</taxon>
        <taxon>Eurotiales</taxon>
        <taxon>Aspergillaceae</taxon>
        <taxon>Aspergillus</taxon>
        <taxon>Aspergillus subgen. Nidulantes</taxon>
    </lineage>
</organism>
<dbReference type="EMBL" id="JBFTWV010000032">
    <property type="protein sequence ID" value="KAL2795773.1"/>
    <property type="molecule type" value="Genomic_DNA"/>
</dbReference>
<dbReference type="PROSITE" id="PS00216">
    <property type="entry name" value="SUGAR_TRANSPORT_1"/>
    <property type="match status" value="1"/>
</dbReference>
<feature type="transmembrane region" description="Helical" evidence="10">
    <location>
        <begin position="220"/>
        <end position="238"/>
    </location>
</feature>
<evidence type="ECO:0000256" key="7">
    <source>
        <dbReference type="ARBA" id="ARBA00026248"/>
    </source>
</evidence>
<evidence type="ECO:0000256" key="9">
    <source>
        <dbReference type="SAM" id="MobiDB-lite"/>
    </source>
</evidence>
<dbReference type="InterPro" id="IPR003663">
    <property type="entry name" value="Sugar/inositol_transpt"/>
</dbReference>
<sequence>MSAPTVDQKSQINQESQVEHHESDPEFLQTPAPKAATGMKELFSNKRILGWCLLIFILPINFGYEIALVGNILSIPSFLDEFGHDTPNGREIPTQTQQILNSATYGGIFLAAFTAGFISDLWGRRNVIFAGCLLCITGIFVQAFAKRIMVIFGGKLISTVGFGLGHSLAPVFDAEIAPDNIRGLCLVLINTMIVLGQWSCALVGYGGTFISTDWGWRMPILTQLVPPVSMFILGFFFLPESPSWLLMHGRREAAVASMQKFRGPETDADAVITEMEVAIAKEKALNDEGSSYLECFQGTNLRRTTIVVLVYLAQQFIGSGFITSYLPYFFTVAGVDNAVGVAQGAYAIQLVGNIMSWFLIERFGRRPLITYGSMVLTTLLLIIGCVSVPKGNQSAKNAMVALMAIWGFLYQLTIGAISFAVGGETPTLRLRQKTYSLNFMSNTAAGCLVGMVLPILINPGQANLGGKVSFVFFAPSVFFCVYFFFCLPEMKGRSFLELEEMFQKEVPAREFKTYRTEAETVGVRQLKKVVEAKGEMEMKMEMQQKV</sequence>
<dbReference type="InterPro" id="IPR050360">
    <property type="entry name" value="MFS_Sugar_Transporters"/>
</dbReference>
<evidence type="ECO:0000256" key="6">
    <source>
        <dbReference type="ARBA" id="ARBA00023136"/>
    </source>
</evidence>
<gene>
    <name evidence="12" type="ORF">BJX66DRAFT_301335</name>
</gene>
<keyword evidence="4 10" id="KW-0812">Transmembrane</keyword>
<dbReference type="InterPro" id="IPR005828">
    <property type="entry name" value="MFS_sugar_transport-like"/>
</dbReference>
<dbReference type="InterPro" id="IPR005829">
    <property type="entry name" value="Sugar_transporter_CS"/>
</dbReference>
<evidence type="ECO:0000256" key="4">
    <source>
        <dbReference type="ARBA" id="ARBA00022692"/>
    </source>
</evidence>
<feature type="transmembrane region" description="Helical" evidence="10">
    <location>
        <begin position="338"/>
        <end position="359"/>
    </location>
</feature>
<evidence type="ECO:0000313" key="13">
    <source>
        <dbReference type="Proteomes" id="UP001610563"/>
    </source>
</evidence>
<proteinExistence type="inferred from homology"/>
<feature type="transmembrane region" description="Helical" evidence="10">
    <location>
        <begin position="306"/>
        <end position="326"/>
    </location>
</feature>
<accession>A0ABR4G9R5</accession>
<dbReference type="PROSITE" id="PS50850">
    <property type="entry name" value="MFS"/>
    <property type="match status" value="1"/>
</dbReference>
<dbReference type="PANTHER" id="PTHR48022:SF5">
    <property type="entry name" value="ALPHA-GLUCOSIDES PERMEASE MPH2-RELATED"/>
    <property type="match status" value="1"/>
</dbReference>
<feature type="transmembrane region" description="Helical" evidence="10">
    <location>
        <begin position="401"/>
        <end position="423"/>
    </location>
</feature>
<protein>
    <submittedName>
        <fullName evidence="12">Maltose permease</fullName>
    </submittedName>
</protein>
<comment type="caution">
    <text evidence="12">The sequence shown here is derived from an EMBL/GenBank/DDBJ whole genome shotgun (WGS) entry which is preliminary data.</text>
</comment>
<evidence type="ECO:0000256" key="1">
    <source>
        <dbReference type="ARBA" id="ARBA00004141"/>
    </source>
</evidence>
<feature type="transmembrane region" description="Helical" evidence="10">
    <location>
        <begin position="368"/>
        <end position="389"/>
    </location>
</feature>
<keyword evidence="5 10" id="KW-1133">Transmembrane helix</keyword>
<evidence type="ECO:0000256" key="5">
    <source>
        <dbReference type="ARBA" id="ARBA00022989"/>
    </source>
</evidence>
<evidence type="ECO:0000256" key="3">
    <source>
        <dbReference type="ARBA" id="ARBA00022448"/>
    </source>
</evidence>
<dbReference type="SUPFAM" id="SSF103473">
    <property type="entry name" value="MFS general substrate transporter"/>
    <property type="match status" value="1"/>
</dbReference>
<feature type="transmembrane region" description="Helical" evidence="10">
    <location>
        <begin position="48"/>
        <end position="79"/>
    </location>
</feature>
<evidence type="ECO:0000256" key="10">
    <source>
        <dbReference type="SAM" id="Phobius"/>
    </source>
</evidence>
<evidence type="ECO:0000313" key="12">
    <source>
        <dbReference type="EMBL" id="KAL2795773.1"/>
    </source>
</evidence>
<dbReference type="Pfam" id="PF00083">
    <property type="entry name" value="Sugar_tr"/>
    <property type="match status" value="1"/>
</dbReference>
<dbReference type="Proteomes" id="UP001610563">
    <property type="component" value="Unassembled WGS sequence"/>
</dbReference>
<evidence type="ECO:0000256" key="2">
    <source>
        <dbReference type="ARBA" id="ARBA00010992"/>
    </source>
</evidence>
<feature type="compositionally biased region" description="Polar residues" evidence="9">
    <location>
        <begin position="1"/>
        <end position="16"/>
    </location>
</feature>
<dbReference type="Gene3D" id="1.20.1250.20">
    <property type="entry name" value="MFS general substrate transporter like domains"/>
    <property type="match status" value="1"/>
</dbReference>
<keyword evidence="7" id="KW-0462">Maltose metabolism</keyword>
<feature type="transmembrane region" description="Helical" evidence="10">
    <location>
        <begin position="151"/>
        <end position="172"/>
    </location>
</feature>
<keyword evidence="13" id="KW-1185">Reference proteome</keyword>
<feature type="domain" description="Major facilitator superfamily (MFS) profile" evidence="11">
    <location>
        <begin position="51"/>
        <end position="491"/>
    </location>
</feature>
<feature type="transmembrane region" description="Helical" evidence="10">
    <location>
        <begin position="469"/>
        <end position="487"/>
    </location>
</feature>
<feature type="region of interest" description="Disordered" evidence="9">
    <location>
        <begin position="1"/>
        <end position="31"/>
    </location>
</feature>
<keyword evidence="6 10" id="KW-0472">Membrane</keyword>
<feature type="transmembrane region" description="Helical" evidence="10">
    <location>
        <begin position="126"/>
        <end position="145"/>
    </location>
</feature>
<evidence type="ECO:0000256" key="8">
    <source>
        <dbReference type="RuleBase" id="RU003346"/>
    </source>
</evidence>
<feature type="transmembrane region" description="Helical" evidence="10">
    <location>
        <begin position="435"/>
        <end position="457"/>
    </location>
</feature>